<dbReference type="InterPro" id="IPR027417">
    <property type="entry name" value="P-loop_NTPase"/>
</dbReference>
<accession>A0A0G4EW89</accession>
<dbReference type="CDD" id="cd18794">
    <property type="entry name" value="SF2_C_RecQ"/>
    <property type="match status" value="1"/>
</dbReference>
<gene>
    <name evidence="11" type="ORF">Vbra_20961</name>
</gene>
<dbReference type="PANTHER" id="PTHR13710">
    <property type="entry name" value="DNA HELICASE RECQ FAMILY MEMBER"/>
    <property type="match status" value="1"/>
</dbReference>
<reference evidence="11 12" key="1">
    <citation type="submission" date="2014-11" db="EMBL/GenBank/DDBJ databases">
        <authorList>
            <person name="Zhu J."/>
            <person name="Qi W."/>
            <person name="Song R."/>
        </authorList>
    </citation>
    <scope>NUCLEOTIDE SEQUENCE [LARGE SCALE GENOMIC DNA]</scope>
</reference>
<feature type="compositionally biased region" description="Pro residues" evidence="8">
    <location>
        <begin position="66"/>
        <end position="78"/>
    </location>
</feature>
<keyword evidence="3 7" id="KW-0378">Hydrolase</keyword>
<dbReference type="PROSITE" id="PS51194">
    <property type="entry name" value="HELICASE_CTER"/>
    <property type="match status" value="1"/>
</dbReference>
<dbReference type="NCBIfam" id="TIGR00614">
    <property type="entry name" value="recQ_fam"/>
    <property type="match status" value="1"/>
</dbReference>
<keyword evidence="7" id="KW-0539">Nucleus</keyword>
<dbReference type="Pfam" id="PF16124">
    <property type="entry name" value="RecQ_Zn_bind"/>
    <property type="match status" value="1"/>
</dbReference>
<keyword evidence="2 7" id="KW-0547">Nucleotide-binding</keyword>
<evidence type="ECO:0000313" key="12">
    <source>
        <dbReference type="Proteomes" id="UP000041254"/>
    </source>
</evidence>
<name>A0A0G4EW89_VITBC</name>
<feature type="domain" description="Helicase C-terminal" evidence="10">
    <location>
        <begin position="448"/>
        <end position="589"/>
    </location>
</feature>
<dbReference type="AlphaFoldDB" id="A0A0G4EW89"/>
<dbReference type="VEuPathDB" id="CryptoDB:Vbra_20961"/>
<feature type="region of interest" description="Disordered" evidence="8">
    <location>
        <begin position="57"/>
        <end position="155"/>
    </location>
</feature>
<dbReference type="SMART" id="SM00490">
    <property type="entry name" value="HELICc"/>
    <property type="match status" value="1"/>
</dbReference>
<sequence length="972" mass="106281">MSSVWDYPNASLIRRDGATPVCMDFEDFLRLARDGVRPPPLIRQPIIAQRPIAQQPSQNFTSQPFVPVPPRPPFPFPRRPNAIAAPPAANQASSHTQPQPRPRPPHLRPPVPRGPPRLPSNHVGDGARGQKRPLPNEGGRSEDGPGGASSGAGVRGMVAMGGGQAAAAAAAGGGGGRGGGGAVVAPVRRMSAILHEERRWGGALEWDDEVARLNREVFGNATFRPKQREVINAVLSGRDVFVRMPTGGGKSLCFQLPARYSDGLTVVVMPLIALIQDQVSSLAQKGVGVTALLSTQAFNDQLKILDKLEDLSLLFLTPEKLCRSTTVQGALARLHQQGKLRRFVIDEAHCVVEWGSDFRPDYTELKKLRNDLFPSVPLMALTASATPDMQHEIMHQLMMHPSVGTVASTPTSGSENMTVEFHASCIRDNLKYVVLPKKVAWKDSVAAIIRKYFDRQCGIIYCLSRPKCEELSDHLKTKGIEAAYYHAQMTPEKRTDKQKEWMNGTCHVLVATSAFGLGIGKPDVRFVIHACIPKSLDTYYQESGRAGRDGQLATCVLLYDWKDKHRAQLLMQSPTSSSSAIVADEAGTTRAGRSIALLLSMCRYCEEHHTCRRQHIASHYGEADPASCEVPQSLSHDSDDADLASLTACDNCIARHIASKSKTKKPKAKAKAKARTKEPPRRNWVVKEDRNGCSSSDDLDDDDLHEPRRAKAARAPKAKVTPRQRQVQAPSSDHTDSRDDFEDDDESEEDERAARKRRRKAQPAPPADPAPIVISSSSEDDKDKQPPNTTTKPNGEGGDVPMVAAAAAAAGAAGQQQQQGGQLEESSDSEDSHADVALVRLHKTSVDIPCQQQAKQVVGALREWPRNGPAPAMQTLTDMLMGRSKVDKRLQQLPAFAAMKRPEGEKGKKGKKGQGKHLWTEEAIKTFLRILVMHQVLEERVTPSSHGPHSSLHLGPNAEKEFPLASFRLYRF</sequence>
<dbReference type="Pfam" id="PF00270">
    <property type="entry name" value="DEAD"/>
    <property type="match status" value="1"/>
</dbReference>
<dbReference type="PROSITE" id="PS51192">
    <property type="entry name" value="HELICASE_ATP_BIND_1"/>
    <property type="match status" value="1"/>
</dbReference>
<dbReference type="Proteomes" id="UP000041254">
    <property type="component" value="Unassembled WGS sequence"/>
</dbReference>
<dbReference type="InterPro" id="IPR014001">
    <property type="entry name" value="Helicase_ATP-bd"/>
</dbReference>
<comment type="catalytic activity">
    <reaction evidence="6 7">
        <text>Couples ATP hydrolysis with the unwinding of duplex DNA by translocating in the 3'-5' direction.</text>
        <dbReference type="EC" id="5.6.2.4"/>
    </reaction>
</comment>
<dbReference type="PANTHER" id="PTHR13710:SF152">
    <property type="entry name" value="ATP-DEPENDENT DNA HELICASE Q5"/>
    <property type="match status" value="1"/>
</dbReference>
<feature type="domain" description="Helicase ATP-binding" evidence="9">
    <location>
        <begin position="231"/>
        <end position="403"/>
    </location>
</feature>
<evidence type="ECO:0000256" key="8">
    <source>
        <dbReference type="SAM" id="MobiDB-lite"/>
    </source>
</evidence>
<evidence type="ECO:0000256" key="5">
    <source>
        <dbReference type="ARBA" id="ARBA00022840"/>
    </source>
</evidence>
<feature type="compositionally biased region" description="Basic residues" evidence="8">
    <location>
        <begin position="660"/>
        <end position="674"/>
    </location>
</feature>
<dbReference type="GO" id="GO:0043138">
    <property type="term" value="F:3'-5' DNA helicase activity"/>
    <property type="evidence" value="ECO:0007669"/>
    <property type="project" value="UniProtKB-EC"/>
</dbReference>
<dbReference type="SMART" id="SM00487">
    <property type="entry name" value="DEXDc"/>
    <property type="match status" value="1"/>
</dbReference>
<dbReference type="SUPFAM" id="SSF52540">
    <property type="entry name" value="P-loop containing nucleoside triphosphate hydrolases"/>
    <property type="match status" value="1"/>
</dbReference>
<dbReference type="EMBL" id="CDMY01000334">
    <property type="protein sequence ID" value="CEM02723.1"/>
    <property type="molecule type" value="Genomic_DNA"/>
</dbReference>
<evidence type="ECO:0000259" key="10">
    <source>
        <dbReference type="PROSITE" id="PS51194"/>
    </source>
</evidence>
<dbReference type="GO" id="GO:0016887">
    <property type="term" value="F:ATP hydrolysis activity"/>
    <property type="evidence" value="ECO:0007669"/>
    <property type="project" value="RHEA"/>
</dbReference>
<dbReference type="Pfam" id="PF00271">
    <property type="entry name" value="Helicase_C"/>
    <property type="match status" value="1"/>
</dbReference>
<evidence type="ECO:0000256" key="7">
    <source>
        <dbReference type="RuleBase" id="RU364117"/>
    </source>
</evidence>
<evidence type="ECO:0000256" key="2">
    <source>
        <dbReference type="ARBA" id="ARBA00022741"/>
    </source>
</evidence>
<dbReference type="InterPro" id="IPR032284">
    <property type="entry name" value="RecQ_Zn-bd"/>
</dbReference>
<dbReference type="InterPro" id="IPR011545">
    <property type="entry name" value="DEAD/DEAH_box_helicase_dom"/>
</dbReference>
<comment type="subcellular location">
    <subcellularLocation>
        <location evidence="7">Nucleus</location>
    </subcellularLocation>
</comment>
<evidence type="ECO:0000313" key="11">
    <source>
        <dbReference type="EMBL" id="CEM02723.1"/>
    </source>
</evidence>
<evidence type="ECO:0000256" key="4">
    <source>
        <dbReference type="ARBA" id="ARBA00022806"/>
    </source>
</evidence>
<feature type="compositionally biased region" description="Basic and acidic residues" evidence="8">
    <location>
        <begin position="675"/>
        <end position="691"/>
    </location>
</feature>
<feature type="compositionally biased region" description="Low complexity" evidence="8">
    <location>
        <begin position="804"/>
        <end position="824"/>
    </location>
</feature>
<dbReference type="InParanoid" id="A0A0G4EW89"/>
<dbReference type="GO" id="GO:0009378">
    <property type="term" value="F:four-way junction helicase activity"/>
    <property type="evidence" value="ECO:0007669"/>
    <property type="project" value="TreeGrafter"/>
</dbReference>
<dbReference type="InterPro" id="IPR004589">
    <property type="entry name" value="DNA_helicase_ATP-dep_RecQ"/>
</dbReference>
<dbReference type="CDD" id="cd17920">
    <property type="entry name" value="DEXHc_RecQ"/>
    <property type="match status" value="1"/>
</dbReference>
<evidence type="ECO:0000256" key="1">
    <source>
        <dbReference type="ARBA" id="ARBA00005446"/>
    </source>
</evidence>
<keyword evidence="12" id="KW-1185">Reference proteome</keyword>
<dbReference type="GO" id="GO:0000724">
    <property type="term" value="P:double-strand break repair via homologous recombination"/>
    <property type="evidence" value="ECO:0007669"/>
    <property type="project" value="TreeGrafter"/>
</dbReference>
<feature type="compositionally biased region" description="Acidic residues" evidence="8">
    <location>
        <begin position="739"/>
        <end position="751"/>
    </location>
</feature>
<dbReference type="GO" id="GO:0005634">
    <property type="term" value="C:nucleus"/>
    <property type="evidence" value="ECO:0007669"/>
    <property type="project" value="UniProtKB-SubCell"/>
</dbReference>
<keyword evidence="4 7" id="KW-0347">Helicase</keyword>
<feature type="compositionally biased region" description="Polar residues" evidence="8">
    <location>
        <begin position="723"/>
        <end position="732"/>
    </location>
</feature>
<dbReference type="GO" id="GO:0005694">
    <property type="term" value="C:chromosome"/>
    <property type="evidence" value="ECO:0007669"/>
    <property type="project" value="TreeGrafter"/>
</dbReference>
<dbReference type="FunFam" id="3.40.50.300:FF:001389">
    <property type="entry name" value="ATP-dependent DNA helicase RecQ"/>
    <property type="match status" value="1"/>
</dbReference>
<feature type="compositionally biased region" description="Basic residues" evidence="8">
    <location>
        <begin position="708"/>
        <end position="722"/>
    </location>
</feature>
<organism evidence="11 12">
    <name type="scientific">Vitrella brassicaformis (strain CCMP3155)</name>
    <dbReference type="NCBI Taxonomy" id="1169540"/>
    <lineage>
        <taxon>Eukaryota</taxon>
        <taxon>Sar</taxon>
        <taxon>Alveolata</taxon>
        <taxon>Colpodellida</taxon>
        <taxon>Vitrellaceae</taxon>
        <taxon>Vitrella</taxon>
    </lineage>
</organism>
<feature type="compositionally biased region" description="Low complexity" evidence="8">
    <location>
        <begin position="79"/>
        <end position="90"/>
    </location>
</feature>
<dbReference type="GO" id="GO:0005737">
    <property type="term" value="C:cytoplasm"/>
    <property type="evidence" value="ECO:0007669"/>
    <property type="project" value="TreeGrafter"/>
</dbReference>
<protein>
    <recommendedName>
        <fullName evidence="7">ATP-dependent DNA helicase</fullName>
        <ecNumber evidence="7">5.6.2.4</ecNumber>
    </recommendedName>
</protein>
<dbReference type="STRING" id="1169540.A0A0G4EW89"/>
<dbReference type="InterPro" id="IPR001650">
    <property type="entry name" value="Helicase_C-like"/>
</dbReference>
<dbReference type="EC" id="5.6.2.4" evidence="7"/>
<comment type="catalytic activity">
    <reaction evidence="7">
        <text>ATP + H2O = ADP + phosphate + H(+)</text>
        <dbReference type="Rhea" id="RHEA:13065"/>
        <dbReference type="ChEBI" id="CHEBI:15377"/>
        <dbReference type="ChEBI" id="CHEBI:15378"/>
        <dbReference type="ChEBI" id="CHEBI:30616"/>
        <dbReference type="ChEBI" id="CHEBI:43474"/>
        <dbReference type="ChEBI" id="CHEBI:456216"/>
    </reaction>
</comment>
<dbReference type="OMA" id="FHEPRET"/>
<evidence type="ECO:0000256" key="6">
    <source>
        <dbReference type="ARBA" id="ARBA00034617"/>
    </source>
</evidence>
<comment type="similarity">
    <text evidence="1 7">Belongs to the helicase family. RecQ subfamily.</text>
</comment>
<feature type="region of interest" description="Disordered" evidence="8">
    <location>
        <begin position="660"/>
        <end position="833"/>
    </location>
</feature>
<feature type="compositionally biased region" description="Gly residues" evidence="8">
    <location>
        <begin position="144"/>
        <end position="155"/>
    </location>
</feature>
<keyword evidence="5 7" id="KW-0067">ATP-binding</keyword>
<evidence type="ECO:0000259" key="9">
    <source>
        <dbReference type="PROSITE" id="PS51192"/>
    </source>
</evidence>
<dbReference type="GO" id="GO:0005524">
    <property type="term" value="F:ATP binding"/>
    <property type="evidence" value="ECO:0007669"/>
    <property type="project" value="UniProtKB-KW"/>
</dbReference>
<dbReference type="Gene3D" id="3.40.50.300">
    <property type="entry name" value="P-loop containing nucleotide triphosphate hydrolases"/>
    <property type="match status" value="2"/>
</dbReference>
<dbReference type="GO" id="GO:0003676">
    <property type="term" value="F:nucleic acid binding"/>
    <property type="evidence" value="ECO:0007669"/>
    <property type="project" value="InterPro"/>
</dbReference>
<evidence type="ECO:0000256" key="3">
    <source>
        <dbReference type="ARBA" id="ARBA00022801"/>
    </source>
</evidence>
<dbReference type="OrthoDB" id="10261556at2759"/>
<proteinExistence type="inferred from homology"/>
<feature type="compositionally biased region" description="Pro residues" evidence="8">
    <location>
        <begin position="99"/>
        <end position="118"/>
    </location>
</feature>